<dbReference type="AlphaFoldDB" id="A0A9P7V324"/>
<feature type="region of interest" description="Disordered" evidence="1">
    <location>
        <begin position="128"/>
        <end position="198"/>
    </location>
</feature>
<comment type="caution">
    <text evidence="2">The sequence shown here is derived from an EMBL/GenBank/DDBJ whole genome shotgun (WGS) entry which is preliminary data.</text>
</comment>
<proteinExistence type="predicted"/>
<organism evidence="2 3">
    <name type="scientific">Marasmius oreades</name>
    <name type="common">fairy-ring Marasmius</name>
    <dbReference type="NCBI Taxonomy" id="181124"/>
    <lineage>
        <taxon>Eukaryota</taxon>
        <taxon>Fungi</taxon>
        <taxon>Dikarya</taxon>
        <taxon>Basidiomycota</taxon>
        <taxon>Agaricomycotina</taxon>
        <taxon>Agaricomycetes</taxon>
        <taxon>Agaricomycetidae</taxon>
        <taxon>Agaricales</taxon>
        <taxon>Marasmiineae</taxon>
        <taxon>Marasmiaceae</taxon>
        <taxon>Marasmius</taxon>
    </lineage>
</organism>
<sequence>MTTSINDSSDVNVNIEQPQRRTFRNRLSVCRLPSVCNTNRQSSHAKRPTLGPFPHSQTASLSLQLSSFSSLSMDNTLSVSSIAVPSTTNDLDPRQKALLVKKTRKLSKVFGEEPSSIHQASRFHPHVGCSHVGQVSSSSSSSHRRSVSSLSAATSQSSSRPKQHFHRAPSQPDIRDEDSQSTSRSRPNAKASEDMDNSSLISAIDVATPVAPLDIRHAKHRRRPADNNSRSIDDLRFARQISRWSSESQLRRTRSTLPKLPKNGEPLVDDPVAFHRRNIQNFGYKGRVTRVTRKQHQQAKFEPPEGVKPVTLIPFVVTESRPPATTSGVAGGIEDDSVPADKFESESLHTSFQSSTAFQERRRRAAKLAQFFGVGYHDLSSSLPTSDLVSHPSYRPPPQTMPTVQVDIAMKSRRFWGNGDDRWTYKDANMLDVIDKLRDLKA</sequence>
<accession>A0A9P7V324</accession>
<feature type="compositionally biased region" description="Low complexity" evidence="1">
    <location>
        <begin position="128"/>
        <end position="159"/>
    </location>
</feature>
<evidence type="ECO:0000313" key="2">
    <source>
        <dbReference type="EMBL" id="KAG7099376.1"/>
    </source>
</evidence>
<evidence type="ECO:0000256" key="1">
    <source>
        <dbReference type="SAM" id="MobiDB-lite"/>
    </source>
</evidence>
<evidence type="ECO:0000313" key="3">
    <source>
        <dbReference type="Proteomes" id="UP001049176"/>
    </source>
</evidence>
<feature type="region of interest" description="Disordered" evidence="1">
    <location>
        <begin position="249"/>
        <end position="269"/>
    </location>
</feature>
<dbReference type="OrthoDB" id="3269550at2759"/>
<name>A0A9P7V324_9AGAR</name>
<dbReference type="RefSeq" id="XP_043015846.1">
    <property type="nucleotide sequence ID" value="XM_043147141.1"/>
</dbReference>
<reference evidence="2" key="1">
    <citation type="journal article" date="2021" name="Genome Biol. Evol.">
        <title>The assembled and annotated genome of the fairy-ring fungus Marasmius oreades.</title>
        <authorList>
            <person name="Hiltunen M."/>
            <person name="Ament-Velasquez S.L."/>
            <person name="Johannesson H."/>
        </authorList>
    </citation>
    <scope>NUCLEOTIDE SEQUENCE</scope>
    <source>
        <strain evidence="2">03SP1</strain>
    </source>
</reference>
<keyword evidence="3" id="KW-1185">Reference proteome</keyword>
<dbReference type="KEGG" id="more:E1B28_001232"/>
<feature type="region of interest" description="Disordered" evidence="1">
    <location>
        <begin position="323"/>
        <end position="356"/>
    </location>
</feature>
<dbReference type="Proteomes" id="UP001049176">
    <property type="component" value="Chromosome 1"/>
</dbReference>
<protein>
    <submittedName>
        <fullName evidence="2">Uncharacterized protein</fullName>
    </submittedName>
</protein>
<gene>
    <name evidence="2" type="ORF">E1B28_001232</name>
</gene>
<dbReference type="GeneID" id="66070308"/>
<dbReference type="EMBL" id="CM032181">
    <property type="protein sequence ID" value="KAG7099376.1"/>
    <property type="molecule type" value="Genomic_DNA"/>
</dbReference>